<keyword evidence="4 7" id="KW-0812">Transmembrane</keyword>
<feature type="transmembrane region" description="Helical" evidence="7">
    <location>
        <begin position="275"/>
        <end position="296"/>
    </location>
</feature>
<evidence type="ECO:0000256" key="1">
    <source>
        <dbReference type="ARBA" id="ARBA00004651"/>
    </source>
</evidence>
<reference evidence="9 10" key="1">
    <citation type="submission" date="2021-03" db="EMBL/GenBank/DDBJ databases">
        <title>Sequencing the genomes of 1000 actinobacteria strains.</title>
        <authorList>
            <person name="Klenk H.-P."/>
        </authorList>
    </citation>
    <scope>NUCLEOTIDE SEQUENCE [LARGE SCALE GENOMIC DNA]</scope>
    <source>
        <strain evidence="9 10">DSM 24221</strain>
    </source>
</reference>
<evidence type="ECO:0000256" key="3">
    <source>
        <dbReference type="ARBA" id="ARBA00022475"/>
    </source>
</evidence>
<feature type="domain" description="Acyltransferase 3" evidence="8">
    <location>
        <begin position="7"/>
        <end position="322"/>
    </location>
</feature>
<feature type="transmembrane region" description="Helical" evidence="7">
    <location>
        <begin position="308"/>
        <end position="328"/>
    </location>
</feature>
<feature type="transmembrane region" description="Helical" evidence="7">
    <location>
        <begin position="156"/>
        <end position="174"/>
    </location>
</feature>
<evidence type="ECO:0000256" key="6">
    <source>
        <dbReference type="ARBA" id="ARBA00023136"/>
    </source>
</evidence>
<feature type="transmembrane region" description="Helical" evidence="7">
    <location>
        <begin position="47"/>
        <end position="63"/>
    </location>
</feature>
<dbReference type="EMBL" id="JAGIOL010000001">
    <property type="protein sequence ID" value="MBP2437041.1"/>
    <property type="molecule type" value="Genomic_DNA"/>
</dbReference>
<feature type="transmembrane region" description="Helical" evidence="7">
    <location>
        <begin position="132"/>
        <end position="149"/>
    </location>
</feature>
<sequence length="349" mass="38638">MHPASRIAWIDAARAICVLGVVLMHTVLSIQAFSLDIPTWRIAVDEFGPFRMSALSLLSGLLLSRRIRTGWHDSSVRSSIAHSLWLYAVWLLLFTIFAITVGSFFWTGPIGMGTTKQAWQAFASQLILPRTVLWYVLALAVWSALLTTVRRADPGLVLVLLGTVSVLSSWMPLLEGSDQYRNICRYAVFFAIGVYGARLLRRWMSDEPARVLGWSALAFVAFRGLEWFVDTEHIGDFVALPRDIAGALALLAAIVFVCRLRPASTALAWIGRRTLPIYVMHGLLLELLILFPGWWVRPLQSSEALLQLSPILITLGCAAAAIAVYELAMRTPARVVFVLPTPVAKAVRA</sequence>
<comment type="subcellular location">
    <subcellularLocation>
        <location evidence="1">Cell membrane</location>
        <topology evidence="1">Multi-pass membrane protein</topology>
    </subcellularLocation>
</comment>
<evidence type="ECO:0000313" key="10">
    <source>
        <dbReference type="Proteomes" id="UP001519362"/>
    </source>
</evidence>
<feature type="transmembrane region" description="Helical" evidence="7">
    <location>
        <begin position="180"/>
        <end position="199"/>
    </location>
</feature>
<dbReference type="PANTHER" id="PTHR40074">
    <property type="entry name" value="O-ACETYLTRANSFERASE WECH"/>
    <property type="match status" value="1"/>
</dbReference>
<dbReference type="PANTHER" id="PTHR40074:SF4">
    <property type="entry name" value="INNER MEMBRANE PROTEIN YCFT"/>
    <property type="match status" value="1"/>
</dbReference>
<evidence type="ECO:0000256" key="7">
    <source>
        <dbReference type="SAM" id="Phobius"/>
    </source>
</evidence>
<gene>
    <name evidence="9" type="ORF">JOF34_001627</name>
</gene>
<dbReference type="InterPro" id="IPR002656">
    <property type="entry name" value="Acyl_transf_3_dom"/>
</dbReference>
<evidence type="ECO:0000256" key="5">
    <source>
        <dbReference type="ARBA" id="ARBA00022989"/>
    </source>
</evidence>
<proteinExistence type="inferred from homology"/>
<evidence type="ECO:0000259" key="8">
    <source>
        <dbReference type="Pfam" id="PF01757"/>
    </source>
</evidence>
<name>A0ABS4ZKS6_9MICO</name>
<dbReference type="Pfam" id="PF01757">
    <property type="entry name" value="Acyl_transf_3"/>
    <property type="match status" value="1"/>
</dbReference>
<feature type="transmembrane region" description="Helical" evidence="7">
    <location>
        <begin position="84"/>
        <end position="106"/>
    </location>
</feature>
<organism evidence="9 10">
    <name type="scientific">Microbacterium amylolyticum</name>
    <dbReference type="NCBI Taxonomy" id="936337"/>
    <lineage>
        <taxon>Bacteria</taxon>
        <taxon>Bacillati</taxon>
        <taxon>Actinomycetota</taxon>
        <taxon>Actinomycetes</taxon>
        <taxon>Micrococcales</taxon>
        <taxon>Microbacteriaceae</taxon>
        <taxon>Microbacterium</taxon>
    </lineage>
</organism>
<keyword evidence="5 7" id="KW-1133">Transmembrane helix</keyword>
<feature type="transmembrane region" description="Helical" evidence="7">
    <location>
        <begin position="12"/>
        <end position="35"/>
    </location>
</feature>
<feature type="transmembrane region" description="Helical" evidence="7">
    <location>
        <begin position="211"/>
        <end position="229"/>
    </location>
</feature>
<feature type="transmembrane region" description="Helical" evidence="7">
    <location>
        <begin position="244"/>
        <end position="263"/>
    </location>
</feature>
<keyword evidence="3" id="KW-1003">Cell membrane</keyword>
<evidence type="ECO:0000313" key="9">
    <source>
        <dbReference type="EMBL" id="MBP2437041.1"/>
    </source>
</evidence>
<comment type="caution">
    <text evidence="9">The sequence shown here is derived from an EMBL/GenBank/DDBJ whole genome shotgun (WGS) entry which is preliminary data.</text>
</comment>
<dbReference type="Proteomes" id="UP001519362">
    <property type="component" value="Unassembled WGS sequence"/>
</dbReference>
<protein>
    <submittedName>
        <fullName evidence="9">Membrane protein YcfT</fullName>
    </submittedName>
</protein>
<evidence type="ECO:0000256" key="4">
    <source>
        <dbReference type="ARBA" id="ARBA00022692"/>
    </source>
</evidence>
<accession>A0ABS4ZKS6</accession>
<keyword evidence="6 7" id="KW-0472">Membrane</keyword>
<comment type="similarity">
    <text evidence="2">Belongs to the acyltransferase 3 family.</text>
</comment>
<dbReference type="RefSeq" id="WP_165134912.1">
    <property type="nucleotide sequence ID" value="NZ_CP049253.1"/>
</dbReference>
<evidence type="ECO:0000256" key="2">
    <source>
        <dbReference type="ARBA" id="ARBA00007400"/>
    </source>
</evidence>
<keyword evidence="10" id="KW-1185">Reference proteome</keyword>